<dbReference type="SUPFAM" id="SSF53649">
    <property type="entry name" value="Alkaline phosphatase-like"/>
    <property type="match status" value="1"/>
</dbReference>
<organism evidence="7">
    <name type="scientific">marine sediment metagenome</name>
    <dbReference type="NCBI Taxonomy" id="412755"/>
    <lineage>
        <taxon>unclassified sequences</taxon>
        <taxon>metagenomes</taxon>
        <taxon>ecological metagenomes</taxon>
    </lineage>
</organism>
<dbReference type="PANTHER" id="PTHR10342">
    <property type="entry name" value="ARYLSULFATASE"/>
    <property type="match status" value="1"/>
</dbReference>
<keyword evidence="2" id="KW-0479">Metal-binding</keyword>
<evidence type="ECO:0000256" key="4">
    <source>
        <dbReference type="ARBA" id="ARBA00022837"/>
    </source>
</evidence>
<gene>
    <name evidence="7" type="ORF">S01H1_67613</name>
</gene>
<evidence type="ECO:0000256" key="2">
    <source>
        <dbReference type="ARBA" id="ARBA00022723"/>
    </source>
</evidence>
<dbReference type="InterPro" id="IPR024607">
    <property type="entry name" value="Sulfatase_CS"/>
</dbReference>
<feature type="non-terminal residue" evidence="7">
    <location>
        <position position="212"/>
    </location>
</feature>
<protein>
    <recommendedName>
        <fullName evidence="6">Sulfatase N-terminal domain-containing protein</fullName>
    </recommendedName>
</protein>
<dbReference type="Gene3D" id="3.40.720.10">
    <property type="entry name" value="Alkaline Phosphatase, subunit A"/>
    <property type="match status" value="1"/>
</dbReference>
<dbReference type="PANTHER" id="PTHR10342:SF274">
    <property type="entry name" value="ARYLSULFATASE B"/>
    <property type="match status" value="1"/>
</dbReference>
<dbReference type="Pfam" id="PF00884">
    <property type="entry name" value="Sulfatase"/>
    <property type="match status" value="1"/>
</dbReference>
<dbReference type="PROSITE" id="PS00523">
    <property type="entry name" value="SULFATASE_1"/>
    <property type="match status" value="1"/>
</dbReference>
<comment type="caution">
    <text evidence="7">The sequence shown here is derived from an EMBL/GenBank/DDBJ whole genome shotgun (WGS) entry which is preliminary data.</text>
</comment>
<dbReference type="InterPro" id="IPR047115">
    <property type="entry name" value="ARSB"/>
</dbReference>
<feature type="domain" description="Sulfatase N-terminal" evidence="6">
    <location>
        <begin position="38"/>
        <end position="208"/>
    </location>
</feature>
<dbReference type="AlphaFoldDB" id="X0X9W9"/>
<name>X0X9W9_9ZZZZ</name>
<dbReference type="InterPro" id="IPR006311">
    <property type="entry name" value="TAT_signal"/>
</dbReference>
<evidence type="ECO:0000259" key="6">
    <source>
        <dbReference type="Pfam" id="PF00884"/>
    </source>
</evidence>
<accession>X0X9W9</accession>
<dbReference type="PROSITE" id="PS51318">
    <property type="entry name" value="TAT"/>
    <property type="match status" value="1"/>
</dbReference>
<dbReference type="GO" id="GO:0046872">
    <property type="term" value="F:metal ion binding"/>
    <property type="evidence" value="ECO:0007669"/>
    <property type="project" value="UniProtKB-KW"/>
</dbReference>
<keyword evidence="4" id="KW-0106">Calcium</keyword>
<proteinExistence type="inferred from homology"/>
<evidence type="ECO:0000256" key="1">
    <source>
        <dbReference type="ARBA" id="ARBA00008779"/>
    </source>
</evidence>
<comment type="similarity">
    <text evidence="1">Belongs to the sulfatase family.</text>
</comment>
<reference evidence="7" key="1">
    <citation type="journal article" date="2014" name="Front. Microbiol.">
        <title>High frequency of phylogenetically diverse reductive dehalogenase-homologous genes in deep subseafloor sedimentary metagenomes.</title>
        <authorList>
            <person name="Kawai M."/>
            <person name="Futagami T."/>
            <person name="Toyoda A."/>
            <person name="Takaki Y."/>
            <person name="Nishi S."/>
            <person name="Hori S."/>
            <person name="Arai W."/>
            <person name="Tsubouchi T."/>
            <person name="Morono Y."/>
            <person name="Uchiyama I."/>
            <person name="Ito T."/>
            <person name="Fujiyama A."/>
            <person name="Inagaki F."/>
            <person name="Takami H."/>
        </authorList>
    </citation>
    <scope>NUCLEOTIDE SEQUENCE</scope>
    <source>
        <strain evidence="7">Expedition CK06-06</strain>
    </source>
</reference>
<dbReference type="InterPro" id="IPR017850">
    <property type="entry name" value="Alkaline_phosphatase_core_sf"/>
</dbReference>
<evidence type="ECO:0000313" key="7">
    <source>
        <dbReference type="EMBL" id="GAG39880.1"/>
    </source>
</evidence>
<dbReference type="GO" id="GO:0008484">
    <property type="term" value="F:sulfuric ester hydrolase activity"/>
    <property type="evidence" value="ECO:0007669"/>
    <property type="project" value="InterPro"/>
</dbReference>
<evidence type="ECO:0000256" key="3">
    <source>
        <dbReference type="ARBA" id="ARBA00022801"/>
    </source>
</evidence>
<keyword evidence="3" id="KW-0378">Hydrolase</keyword>
<dbReference type="InterPro" id="IPR000917">
    <property type="entry name" value="Sulfatase_N"/>
</dbReference>
<keyword evidence="5" id="KW-0325">Glycoprotein</keyword>
<dbReference type="EMBL" id="BARS01044795">
    <property type="protein sequence ID" value="GAG39880.1"/>
    <property type="molecule type" value="Genomic_DNA"/>
</dbReference>
<sequence length="212" mass="23730">MSGYNLTRRDLLKAMGLSAASIALSPGAGFAKKSTGKPNIVFILADDLGFKDVGYHGSKIKTPNIDKLASEGVRLEQFYVQPVCSPTRSSLMTGRYPMRYGLQVGVVRPWAQYGLPLEERTLAQALKEAGYTTAICGKWHLGHLDSKYLPTARGFDHQYGHYNGALNYFTHIRDKGLDWHRDDEPLREEGYTTDLLADESVRLIERHDVSRP</sequence>
<evidence type="ECO:0000256" key="5">
    <source>
        <dbReference type="ARBA" id="ARBA00023180"/>
    </source>
</evidence>